<dbReference type="EMBL" id="BGZK01000894">
    <property type="protein sequence ID" value="GBP64301.1"/>
    <property type="molecule type" value="Genomic_DNA"/>
</dbReference>
<evidence type="ECO:0000313" key="2">
    <source>
        <dbReference type="EMBL" id="GBP64301.1"/>
    </source>
</evidence>
<feature type="compositionally biased region" description="Basic and acidic residues" evidence="1">
    <location>
        <begin position="95"/>
        <end position="110"/>
    </location>
</feature>
<feature type="region of interest" description="Disordered" evidence="1">
    <location>
        <begin position="72"/>
        <end position="110"/>
    </location>
</feature>
<proteinExistence type="predicted"/>
<comment type="caution">
    <text evidence="2">The sequence shown here is derived from an EMBL/GenBank/DDBJ whole genome shotgun (WGS) entry which is preliminary data.</text>
</comment>
<sequence length="234" mass="25855">MNMWDSLVDSRTDLTATDPTRFLDSDTLHRRIHAVSQPRRSGDRANAERLHPSTEGAGATACVAISARGARRRGHFRGGNEHASHQRISGHRRPRVSEASEESPVRYRPLGDKDAVAIPRLSCIDGRKLDSDSFINRNSGAGATSIYTIDKVYGIRYGRRFRIYAARGVTRFTAGHSGPAPGVPPEPEMFLQNVALHLKAHKGRTSTHSIPRNCDARDGRTRHVCDLEIRGSIC</sequence>
<keyword evidence="3" id="KW-1185">Reference proteome</keyword>
<protein>
    <submittedName>
        <fullName evidence="2">Uncharacterized protein</fullName>
    </submittedName>
</protein>
<reference evidence="2 3" key="1">
    <citation type="journal article" date="2019" name="Commun. Biol.">
        <title>The bagworm genome reveals a unique fibroin gene that provides high tensile strength.</title>
        <authorList>
            <person name="Kono N."/>
            <person name="Nakamura H."/>
            <person name="Ohtoshi R."/>
            <person name="Tomita M."/>
            <person name="Numata K."/>
            <person name="Arakawa K."/>
        </authorList>
    </citation>
    <scope>NUCLEOTIDE SEQUENCE [LARGE SCALE GENOMIC DNA]</scope>
</reference>
<gene>
    <name evidence="2" type="ORF">EVAR_88253_1</name>
</gene>
<dbReference type="Proteomes" id="UP000299102">
    <property type="component" value="Unassembled WGS sequence"/>
</dbReference>
<feature type="region of interest" description="Disordered" evidence="1">
    <location>
        <begin position="33"/>
        <end position="60"/>
    </location>
</feature>
<dbReference type="AlphaFoldDB" id="A0A4C1XKI7"/>
<organism evidence="2 3">
    <name type="scientific">Eumeta variegata</name>
    <name type="common">Bagworm moth</name>
    <name type="synonym">Eumeta japonica</name>
    <dbReference type="NCBI Taxonomy" id="151549"/>
    <lineage>
        <taxon>Eukaryota</taxon>
        <taxon>Metazoa</taxon>
        <taxon>Ecdysozoa</taxon>
        <taxon>Arthropoda</taxon>
        <taxon>Hexapoda</taxon>
        <taxon>Insecta</taxon>
        <taxon>Pterygota</taxon>
        <taxon>Neoptera</taxon>
        <taxon>Endopterygota</taxon>
        <taxon>Lepidoptera</taxon>
        <taxon>Glossata</taxon>
        <taxon>Ditrysia</taxon>
        <taxon>Tineoidea</taxon>
        <taxon>Psychidae</taxon>
        <taxon>Oiketicinae</taxon>
        <taxon>Eumeta</taxon>
    </lineage>
</organism>
<evidence type="ECO:0000313" key="3">
    <source>
        <dbReference type="Proteomes" id="UP000299102"/>
    </source>
</evidence>
<name>A0A4C1XKI7_EUMVA</name>
<evidence type="ECO:0000256" key="1">
    <source>
        <dbReference type="SAM" id="MobiDB-lite"/>
    </source>
</evidence>
<accession>A0A4C1XKI7</accession>
<feature type="compositionally biased region" description="Basic and acidic residues" evidence="1">
    <location>
        <begin position="40"/>
        <end position="52"/>
    </location>
</feature>